<sequence>MFFQQMESNKISSWGIRFYWNVFKLDGLVLFPDRSLVKNIGWDSSGKHKDSYVVFPMDDWDDDYLISTFPKDISVNKTTQKVIIKYIKERTSFFYKLLNKVNFFLRKGL</sequence>
<protein>
    <submittedName>
        <fullName evidence="1">Uncharacterized protein</fullName>
    </submittedName>
</protein>
<comment type="caution">
    <text evidence="1">The sequence shown here is derived from an EMBL/GenBank/DDBJ whole genome shotgun (WGS) entry which is preliminary data.</text>
</comment>
<organism evidence="1 2">
    <name type="scientific">Algoriphagus lacus</name>
    <dbReference type="NCBI Taxonomy" id="2056311"/>
    <lineage>
        <taxon>Bacteria</taxon>
        <taxon>Pseudomonadati</taxon>
        <taxon>Bacteroidota</taxon>
        <taxon>Cytophagia</taxon>
        <taxon>Cytophagales</taxon>
        <taxon>Cyclobacteriaceae</taxon>
        <taxon>Algoriphagus</taxon>
    </lineage>
</organism>
<reference evidence="1 2" key="1">
    <citation type="submission" date="2018-09" db="EMBL/GenBank/DDBJ databases">
        <authorList>
            <person name="Wang X."/>
            <person name="Du Z."/>
        </authorList>
    </citation>
    <scope>NUCLEOTIDE SEQUENCE [LARGE SCALE GENOMIC DNA]</scope>
    <source>
        <strain evidence="1 2">N3</strain>
    </source>
</reference>
<gene>
    <name evidence="1" type="ORF">D0X99_20210</name>
</gene>
<accession>A0A418PLV1</accession>
<evidence type="ECO:0000313" key="1">
    <source>
        <dbReference type="EMBL" id="RIW11799.1"/>
    </source>
</evidence>
<proteinExistence type="predicted"/>
<keyword evidence="2" id="KW-1185">Reference proteome</keyword>
<dbReference type="Proteomes" id="UP000283522">
    <property type="component" value="Unassembled WGS sequence"/>
</dbReference>
<dbReference type="RefSeq" id="WP_119479684.1">
    <property type="nucleotide sequence ID" value="NZ_QXML01000027.1"/>
</dbReference>
<dbReference type="OrthoDB" id="9785375at2"/>
<dbReference type="AlphaFoldDB" id="A0A418PLV1"/>
<dbReference type="EMBL" id="QXML01000027">
    <property type="protein sequence ID" value="RIW11799.1"/>
    <property type="molecule type" value="Genomic_DNA"/>
</dbReference>
<name>A0A418PLV1_9BACT</name>
<evidence type="ECO:0000313" key="2">
    <source>
        <dbReference type="Proteomes" id="UP000283522"/>
    </source>
</evidence>